<evidence type="ECO:0000256" key="6">
    <source>
        <dbReference type="ARBA" id="ARBA00023136"/>
    </source>
</evidence>
<evidence type="ECO:0000256" key="2">
    <source>
        <dbReference type="ARBA" id="ARBA00007400"/>
    </source>
</evidence>
<evidence type="ECO:0000256" key="1">
    <source>
        <dbReference type="ARBA" id="ARBA00004651"/>
    </source>
</evidence>
<keyword evidence="5 7" id="KW-1133">Transmembrane helix</keyword>
<keyword evidence="3" id="KW-1003">Cell membrane</keyword>
<dbReference type="Pfam" id="PF01757">
    <property type="entry name" value="Acyl_transf_3"/>
    <property type="match status" value="1"/>
</dbReference>
<evidence type="ECO:0000313" key="10">
    <source>
        <dbReference type="Proteomes" id="UP000316213"/>
    </source>
</evidence>
<comment type="subcellular location">
    <subcellularLocation>
        <location evidence="1">Cell membrane</location>
        <topology evidence="1">Multi-pass membrane protein</topology>
    </subcellularLocation>
</comment>
<keyword evidence="10" id="KW-1185">Reference proteome</keyword>
<dbReference type="InterPro" id="IPR002656">
    <property type="entry name" value="Acyl_transf_3_dom"/>
</dbReference>
<organism evidence="9 10">
    <name type="scientific">Neorhodopirellula pilleata</name>
    <dbReference type="NCBI Taxonomy" id="2714738"/>
    <lineage>
        <taxon>Bacteria</taxon>
        <taxon>Pseudomonadati</taxon>
        <taxon>Planctomycetota</taxon>
        <taxon>Planctomycetia</taxon>
        <taxon>Pirellulales</taxon>
        <taxon>Pirellulaceae</taxon>
        <taxon>Neorhodopirellula</taxon>
    </lineage>
</organism>
<feature type="domain" description="Acyltransferase 3" evidence="8">
    <location>
        <begin position="19"/>
        <end position="339"/>
    </location>
</feature>
<gene>
    <name evidence="9" type="ORF">Pla100_09390</name>
</gene>
<feature type="transmembrane region" description="Helical" evidence="7">
    <location>
        <begin position="254"/>
        <end position="277"/>
    </location>
</feature>
<feature type="transmembrane region" description="Helical" evidence="7">
    <location>
        <begin position="51"/>
        <end position="73"/>
    </location>
</feature>
<dbReference type="RefSeq" id="WP_197167687.1">
    <property type="nucleotide sequence ID" value="NZ_SJPM01000001.1"/>
</dbReference>
<comment type="similarity">
    <text evidence="2">Belongs to the acyltransferase 3 family.</text>
</comment>
<evidence type="ECO:0000313" key="9">
    <source>
        <dbReference type="EMBL" id="TWU04003.1"/>
    </source>
</evidence>
<dbReference type="AlphaFoldDB" id="A0A5C6AVK5"/>
<feature type="transmembrane region" description="Helical" evidence="7">
    <location>
        <begin position="140"/>
        <end position="156"/>
    </location>
</feature>
<dbReference type="PANTHER" id="PTHR40074:SF2">
    <property type="entry name" value="O-ACETYLTRANSFERASE WECH"/>
    <property type="match status" value="1"/>
</dbReference>
<protein>
    <submittedName>
        <fullName evidence="9">Acyltransferase family protein</fullName>
    </submittedName>
</protein>
<keyword evidence="9" id="KW-0012">Acyltransferase</keyword>
<evidence type="ECO:0000256" key="5">
    <source>
        <dbReference type="ARBA" id="ARBA00022989"/>
    </source>
</evidence>
<accession>A0A5C6AVK5</accession>
<evidence type="ECO:0000256" key="3">
    <source>
        <dbReference type="ARBA" id="ARBA00022475"/>
    </source>
</evidence>
<feature type="transmembrane region" description="Helical" evidence="7">
    <location>
        <begin position="322"/>
        <end position="342"/>
    </location>
</feature>
<evidence type="ECO:0000259" key="8">
    <source>
        <dbReference type="Pfam" id="PF01757"/>
    </source>
</evidence>
<dbReference type="PANTHER" id="PTHR40074">
    <property type="entry name" value="O-ACETYLTRANSFERASE WECH"/>
    <property type="match status" value="1"/>
</dbReference>
<comment type="caution">
    <text evidence="9">The sequence shown here is derived from an EMBL/GenBank/DDBJ whole genome shotgun (WGS) entry which is preliminary data.</text>
</comment>
<dbReference type="GO" id="GO:0005886">
    <property type="term" value="C:plasma membrane"/>
    <property type="evidence" value="ECO:0007669"/>
    <property type="project" value="UniProtKB-SubCell"/>
</dbReference>
<feature type="transmembrane region" description="Helical" evidence="7">
    <location>
        <begin position="12"/>
        <end position="31"/>
    </location>
</feature>
<feature type="transmembrane region" description="Helical" evidence="7">
    <location>
        <begin position="168"/>
        <end position="191"/>
    </location>
</feature>
<reference evidence="9 10" key="1">
    <citation type="submission" date="2019-02" db="EMBL/GenBank/DDBJ databases">
        <title>Deep-cultivation of Planctomycetes and their phenomic and genomic characterization uncovers novel biology.</title>
        <authorList>
            <person name="Wiegand S."/>
            <person name="Jogler M."/>
            <person name="Boedeker C."/>
            <person name="Pinto D."/>
            <person name="Vollmers J."/>
            <person name="Rivas-Marin E."/>
            <person name="Kohn T."/>
            <person name="Peeters S.H."/>
            <person name="Heuer A."/>
            <person name="Rast P."/>
            <person name="Oberbeckmann S."/>
            <person name="Bunk B."/>
            <person name="Jeske O."/>
            <person name="Meyerdierks A."/>
            <person name="Storesund J.E."/>
            <person name="Kallscheuer N."/>
            <person name="Luecker S."/>
            <person name="Lage O.M."/>
            <person name="Pohl T."/>
            <person name="Merkel B.J."/>
            <person name="Hornburger P."/>
            <person name="Mueller R.-W."/>
            <person name="Bruemmer F."/>
            <person name="Labrenz M."/>
            <person name="Spormann A.M."/>
            <person name="Op Den Camp H."/>
            <person name="Overmann J."/>
            <person name="Amann R."/>
            <person name="Jetten M.S.M."/>
            <person name="Mascher T."/>
            <person name="Medema M.H."/>
            <person name="Devos D.P."/>
            <person name="Kaster A.-K."/>
            <person name="Ovreas L."/>
            <person name="Rohde M."/>
            <person name="Galperin M.Y."/>
            <person name="Jogler C."/>
        </authorList>
    </citation>
    <scope>NUCLEOTIDE SEQUENCE [LARGE SCALE GENOMIC DNA]</scope>
    <source>
        <strain evidence="9 10">Pla100</strain>
    </source>
</reference>
<dbReference type="EMBL" id="SJPM01000001">
    <property type="protein sequence ID" value="TWU04003.1"/>
    <property type="molecule type" value="Genomic_DNA"/>
</dbReference>
<feature type="transmembrane region" description="Helical" evidence="7">
    <location>
        <begin position="284"/>
        <end position="302"/>
    </location>
</feature>
<proteinExistence type="inferred from homology"/>
<name>A0A5C6AVK5_9BACT</name>
<dbReference type="Proteomes" id="UP000316213">
    <property type="component" value="Unassembled WGS sequence"/>
</dbReference>
<evidence type="ECO:0000256" key="7">
    <source>
        <dbReference type="SAM" id="Phobius"/>
    </source>
</evidence>
<keyword evidence="4 7" id="KW-0812">Transmembrane</keyword>
<feature type="transmembrane region" description="Helical" evidence="7">
    <location>
        <begin position="94"/>
        <end position="112"/>
    </location>
</feature>
<keyword evidence="6 7" id="KW-0472">Membrane</keyword>
<evidence type="ECO:0000256" key="4">
    <source>
        <dbReference type="ARBA" id="ARBA00022692"/>
    </source>
</evidence>
<dbReference type="GO" id="GO:0016413">
    <property type="term" value="F:O-acetyltransferase activity"/>
    <property type="evidence" value="ECO:0007669"/>
    <property type="project" value="TreeGrafter"/>
</dbReference>
<dbReference type="GO" id="GO:0009246">
    <property type="term" value="P:enterobacterial common antigen biosynthetic process"/>
    <property type="evidence" value="ECO:0007669"/>
    <property type="project" value="TreeGrafter"/>
</dbReference>
<keyword evidence="9" id="KW-0808">Transferase</keyword>
<sequence>MSKELSVQAQQAFQVVALLATVCVVGIHYKSDIPDSPAIELATWNQLTQEFLFGAVARVAVPLFAFAAGLFYFRSDDGSWASYRKKLRQRTRTVAIPYLLIGAIAIATWLIVRVLEKEAIDLSTGELLAMWVLRPPAEQLWFLRDLMVLVIVAPVIRRCVDHPRWGRVALTTLLILWVGNYQCFPVLHGWYVLNLETLLFFSMGCMAVQKISWLETLGRSSDRVVAMTFLTWMMLAACRVYLRPDFDIWYTSQHGVLDLLLHQSSILVGMVALFMIAWRLRYQAFIGLSGASFFVYLVHEFPLRAVVSKIADKLVDPTTSCWLAFPLVTVGCYAAALIFAAVCPKGYAWLTGGRLPGNVLHGWSSKKVRPAIKGSL</sequence>